<accession>A0A2V0NQK7</accession>
<evidence type="ECO:0000313" key="2">
    <source>
        <dbReference type="EMBL" id="GBF88892.1"/>
    </source>
</evidence>
<gene>
    <name evidence="2" type="ORF">Rsub_01391</name>
</gene>
<feature type="region of interest" description="Disordered" evidence="1">
    <location>
        <begin position="9"/>
        <end position="87"/>
    </location>
</feature>
<comment type="caution">
    <text evidence="2">The sequence shown here is derived from an EMBL/GenBank/DDBJ whole genome shotgun (WGS) entry which is preliminary data.</text>
</comment>
<dbReference type="InParanoid" id="A0A2V0NQK7"/>
<evidence type="ECO:0000256" key="1">
    <source>
        <dbReference type="SAM" id="MobiDB-lite"/>
    </source>
</evidence>
<name>A0A2V0NQK7_9CHLO</name>
<evidence type="ECO:0000313" key="3">
    <source>
        <dbReference type="Proteomes" id="UP000247498"/>
    </source>
</evidence>
<organism evidence="2 3">
    <name type="scientific">Raphidocelis subcapitata</name>
    <dbReference type="NCBI Taxonomy" id="307507"/>
    <lineage>
        <taxon>Eukaryota</taxon>
        <taxon>Viridiplantae</taxon>
        <taxon>Chlorophyta</taxon>
        <taxon>core chlorophytes</taxon>
        <taxon>Chlorophyceae</taxon>
        <taxon>CS clade</taxon>
        <taxon>Sphaeropleales</taxon>
        <taxon>Selenastraceae</taxon>
        <taxon>Raphidocelis</taxon>
    </lineage>
</organism>
<dbReference type="Proteomes" id="UP000247498">
    <property type="component" value="Unassembled WGS sequence"/>
</dbReference>
<protein>
    <submittedName>
        <fullName evidence="2">Uncharacterized protein</fullName>
    </submittedName>
</protein>
<feature type="compositionally biased region" description="Low complexity" evidence="1">
    <location>
        <begin position="74"/>
        <end position="87"/>
    </location>
</feature>
<dbReference type="AlphaFoldDB" id="A0A2V0NQK7"/>
<proteinExistence type="predicted"/>
<keyword evidence="3" id="KW-1185">Reference proteome</keyword>
<dbReference type="EMBL" id="BDRX01000007">
    <property type="protein sequence ID" value="GBF88892.1"/>
    <property type="molecule type" value="Genomic_DNA"/>
</dbReference>
<feature type="compositionally biased region" description="Low complexity" evidence="1">
    <location>
        <begin position="22"/>
        <end position="61"/>
    </location>
</feature>
<sequence length="175" mass="16258">MFGDMDLIHSAAARAPPPPNAAPAAQGPAAPGAGNPFSRFSLDSSLSGGSTGSASLSSSWSPRATFLSRPPPSASSGAAGLDAPGSSPIAIPGARGAAAAAALAAGGAGGGENFLRRHSMAGPYAASASAAGAGAGGAAAASSGAGASAGASAGHRFPALARSLSKGLSQSMDFR</sequence>
<reference evidence="2 3" key="1">
    <citation type="journal article" date="2018" name="Sci. Rep.">
        <title>Raphidocelis subcapitata (=Pseudokirchneriella subcapitata) provides an insight into genome evolution and environmental adaptations in the Sphaeropleales.</title>
        <authorList>
            <person name="Suzuki S."/>
            <person name="Yamaguchi H."/>
            <person name="Nakajima N."/>
            <person name="Kawachi M."/>
        </authorList>
    </citation>
    <scope>NUCLEOTIDE SEQUENCE [LARGE SCALE GENOMIC DNA]</scope>
    <source>
        <strain evidence="2 3">NIES-35</strain>
    </source>
</reference>